<dbReference type="FunFam" id="1.10.287.130:FF:000001">
    <property type="entry name" value="Two-component sensor histidine kinase"/>
    <property type="match status" value="1"/>
</dbReference>
<organism evidence="13 14">
    <name type="scientific">Sorangium cellulosum</name>
    <name type="common">Polyangium cellulosum</name>
    <dbReference type="NCBI Taxonomy" id="56"/>
    <lineage>
        <taxon>Bacteria</taxon>
        <taxon>Pseudomonadati</taxon>
        <taxon>Myxococcota</taxon>
        <taxon>Polyangia</taxon>
        <taxon>Polyangiales</taxon>
        <taxon>Polyangiaceae</taxon>
        <taxon>Sorangium</taxon>
    </lineage>
</organism>
<dbReference type="InterPro" id="IPR035965">
    <property type="entry name" value="PAS-like_dom_sf"/>
</dbReference>
<feature type="domain" description="PAS" evidence="11">
    <location>
        <begin position="137"/>
        <end position="200"/>
    </location>
</feature>
<evidence type="ECO:0000256" key="5">
    <source>
        <dbReference type="ARBA" id="ARBA00022777"/>
    </source>
</evidence>
<dbReference type="SUPFAM" id="SSF52172">
    <property type="entry name" value="CheY-like"/>
    <property type="match status" value="1"/>
</dbReference>
<dbReference type="InterPro" id="IPR005467">
    <property type="entry name" value="His_kinase_dom"/>
</dbReference>
<dbReference type="PROSITE" id="PS50109">
    <property type="entry name" value="HIS_KIN"/>
    <property type="match status" value="1"/>
</dbReference>
<dbReference type="InterPro" id="IPR013655">
    <property type="entry name" value="PAS_fold_3"/>
</dbReference>
<evidence type="ECO:0000259" key="11">
    <source>
        <dbReference type="PROSITE" id="PS50112"/>
    </source>
</evidence>
<dbReference type="InterPro" id="IPR003661">
    <property type="entry name" value="HisK_dim/P_dom"/>
</dbReference>
<evidence type="ECO:0000256" key="4">
    <source>
        <dbReference type="ARBA" id="ARBA00022679"/>
    </source>
</evidence>
<dbReference type="PROSITE" id="PS50112">
    <property type="entry name" value="PAS"/>
    <property type="match status" value="4"/>
</dbReference>
<dbReference type="Proteomes" id="UP000295781">
    <property type="component" value="Chromosome"/>
</dbReference>
<dbReference type="PROSITE" id="PS50113">
    <property type="entry name" value="PAC"/>
    <property type="match status" value="3"/>
</dbReference>
<evidence type="ECO:0000259" key="9">
    <source>
        <dbReference type="PROSITE" id="PS50109"/>
    </source>
</evidence>
<dbReference type="Pfam" id="PF00072">
    <property type="entry name" value="Response_reg"/>
    <property type="match status" value="1"/>
</dbReference>
<dbReference type="InterPro" id="IPR000700">
    <property type="entry name" value="PAS-assoc_C"/>
</dbReference>
<dbReference type="EC" id="2.7.13.3" evidence="2"/>
<feature type="domain" description="PAC" evidence="12">
    <location>
        <begin position="73"/>
        <end position="125"/>
    </location>
</feature>
<dbReference type="OrthoDB" id="5438911at2"/>
<dbReference type="InterPro" id="IPR000014">
    <property type="entry name" value="PAS"/>
</dbReference>
<feature type="domain" description="Response regulatory" evidence="10">
    <location>
        <begin position="761"/>
        <end position="878"/>
    </location>
</feature>
<dbReference type="NCBIfam" id="TIGR00229">
    <property type="entry name" value="sensory_box"/>
    <property type="match status" value="4"/>
</dbReference>
<keyword evidence="5" id="KW-0418">Kinase</keyword>
<feature type="domain" description="PAS" evidence="11">
    <location>
        <begin position="384"/>
        <end position="454"/>
    </location>
</feature>
<dbReference type="InterPro" id="IPR004358">
    <property type="entry name" value="Sig_transdc_His_kin-like_C"/>
</dbReference>
<dbReference type="CDD" id="cd17580">
    <property type="entry name" value="REC_2_DhkD-like"/>
    <property type="match status" value="1"/>
</dbReference>
<dbReference type="FunFam" id="3.30.565.10:FF:000006">
    <property type="entry name" value="Sensor histidine kinase WalK"/>
    <property type="match status" value="1"/>
</dbReference>
<keyword evidence="4" id="KW-0808">Transferase</keyword>
<feature type="domain" description="PAC" evidence="12">
    <location>
        <begin position="202"/>
        <end position="255"/>
    </location>
</feature>
<dbReference type="SMART" id="SM00448">
    <property type="entry name" value="REC"/>
    <property type="match status" value="1"/>
</dbReference>
<dbReference type="GO" id="GO:0006355">
    <property type="term" value="P:regulation of DNA-templated transcription"/>
    <property type="evidence" value="ECO:0007669"/>
    <property type="project" value="InterPro"/>
</dbReference>
<dbReference type="SMART" id="SM00086">
    <property type="entry name" value="PAC"/>
    <property type="match status" value="4"/>
</dbReference>
<keyword evidence="3 8" id="KW-0597">Phosphoprotein</keyword>
<dbReference type="CDD" id="cd00082">
    <property type="entry name" value="HisKA"/>
    <property type="match status" value="1"/>
</dbReference>
<evidence type="ECO:0000256" key="2">
    <source>
        <dbReference type="ARBA" id="ARBA00012438"/>
    </source>
</evidence>
<dbReference type="CDD" id="cd00130">
    <property type="entry name" value="PAS"/>
    <property type="match status" value="4"/>
</dbReference>
<dbReference type="Gene3D" id="3.40.50.2300">
    <property type="match status" value="1"/>
</dbReference>
<evidence type="ECO:0000256" key="8">
    <source>
        <dbReference type="PROSITE-ProRule" id="PRU00169"/>
    </source>
</evidence>
<dbReference type="GO" id="GO:0000155">
    <property type="term" value="F:phosphorelay sensor kinase activity"/>
    <property type="evidence" value="ECO:0007669"/>
    <property type="project" value="InterPro"/>
</dbReference>
<evidence type="ECO:0000256" key="3">
    <source>
        <dbReference type="ARBA" id="ARBA00022553"/>
    </source>
</evidence>
<dbReference type="Gene3D" id="1.10.287.130">
    <property type="match status" value="1"/>
</dbReference>
<dbReference type="InterPro" id="IPR013767">
    <property type="entry name" value="PAS_fold"/>
</dbReference>
<evidence type="ECO:0000313" key="13">
    <source>
        <dbReference type="EMBL" id="AUX21628.1"/>
    </source>
</evidence>
<proteinExistence type="predicted"/>
<protein>
    <recommendedName>
        <fullName evidence="2">histidine kinase</fullName>
        <ecNumber evidence="2">2.7.13.3</ecNumber>
    </recommendedName>
</protein>
<evidence type="ECO:0000256" key="7">
    <source>
        <dbReference type="ARBA" id="ARBA00023136"/>
    </source>
</evidence>
<dbReference type="PANTHER" id="PTHR43047">
    <property type="entry name" value="TWO-COMPONENT HISTIDINE PROTEIN KINASE"/>
    <property type="match status" value="1"/>
</dbReference>
<accession>A0A4P2PYG6</accession>
<keyword evidence="6" id="KW-0902">Two-component regulatory system</keyword>
<comment type="catalytic activity">
    <reaction evidence="1">
        <text>ATP + protein L-histidine = ADP + protein N-phospho-L-histidine.</text>
        <dbReference type="EC" id="2.7.13.3"/>
    </reaction>
</comment>
<evidence type="ECO:0000256" key="1">
    <source>
        <dbReference type="ARBA" id="ARBA00000085"/>
    </source>
</evidence>
<feature type="modified residue" description="4-aspartylphosphate" evidence="8">
    <location>
        <position position="810"/>
    </location>
</feature>
<evidence type="ECO:0000256" key="6">
    <source>
        <dbReference type="ARBA" id="ARBA00023012"/>
    </source>
</evidence>
<keyword evidence="7" id="KW-0472">Membrane</keyword>
<dbReference type="InterPro" id="IPR036097">
    <property type="entry name" value="HisK_dim/P_sf"/>
</dbReference>
<dbReference type="InterPro" id="IPR001610">
    <property type="entry name" value="PAC"/>
</dbReference>
<sequence length="881" mass="97444">MDPQFHRLAESIPQMVWAARGDGACDYVNGRFREYTGRTAEQMGAGLAAVLHPDDADRHAAAWRAALEAGAAFELEVRLRRHDGVYRWFLGRAEPIRDGGGQTVRWLGTTTDIDDRKRAEEGARWLGEDVQRWKDALLEQVSEAAFAWEFAGGGGIVYFSTSARRLYGFSEQEALGRRSHELLSTVFPEPLAEVRATLEREGCWEGELLHTARDGRTLAIESRMQLVEGIGHRRLVLQTARDVTVRKRTEESLRESEERFRRAVMATPFPIMIHADDGEVISVNHAWTELSGYTRDEIPTIAAWLDRAHGAQRDAVRARVASLFALEGASNETEHAVTTARGELRTWLFRAAPLGKDASGRRLVISIAHDITERKRVDDALRESEANFRQLADAMPQIVWTARPDGAVDYYNRRWYELAGAKEGETTGDGWLAFLHDDDRQRAADVWRRSVATGEPYESEHRFGFPAARGHRWYLCRALPVRGPSGQIARWYGTCTDIHDQKCAEATLKEADQRKDEFLAMLAHELRNPLGPIRNAVEILQLLGAQQPSLTRACGVIERQVSHMARLVDDLLDVSRVARGRIQLRKERCDLTQLVRQTAEDYRSTLAASGIGLEVALPAEPLWVHGDPTRLSQVISNVLHNANKFTDAGGRVAVSLSAIPEGSAVIRVRDTGIGMDPAMLTRVFEPFSQADRSLERSRGGLGLGLSLVKGLVELHGGAVSAESAGIGHGTEVRLHLPLTRGIEPSTGRPAAPACPRERLLRILIIEDNEDAAESLQALLTMHGYRVQVALSGAAGVEAACSFRPEVILCDIGLPGGMDGYGVARALKGNLGLSPSLMIALTGYGQEEDQRRVREAGFDMHFIKPIDPRSLQKLLASFTTRA</sequence>
<name>A0A4P2PYG6_SORCE</name>
<dbReference type="PROSITE" id="PS50110">
    <property type="entry name" value="RESPONSE_REGULATORY"/>
    <property type="match status" value="1"/>
</dbReference>
<dbReference type="EMBL" id="CP012670">
    <property type="protein sequence ID" value="AUX21628.1"/>
    <property type="molecule type" value="Genomic_DNA"/>
</dbReference>
<dbReference type="Pfam" id="PF08447">
    <property type="entry name" value="PAS_3"/>
    <property type="match status" value="1"/>
</dbReference>
<feature type="domain" description="PAS" evidence="11">
    <location>
        <begin position="256"/>
        <end position="298"/>
    </location>
</feature>
<evidence type="ECO:0000259" key="12">
    <source>
        <dbReference type="PROSITE" id="PS50113"/>
    </source>
</evidence>
<dbReference type="PRINTS" id="PR00344">
    <property type="entry name" value="BCTRLSENSOR"/>
</dbReference>
<dbReference type="SMART" id="SM00387">
    <property type="entry name" value="HATPase_c"/>
    <property type="match status" value="1"/>
</dbReference>
<dbReference type="InterPro" id="IPR003594">
    <property type="entry name" value="HATPase_dom"/>
</dbReference>
<dbReference type="InterPro" id="IPR001789">
    <property type="entry name" value="Sig_transdc_resp-reg_receiver"/>
</dbReference>
<evidence type="ECO:0000259" key="10">
    <source>
        <dbReference type="PROSITE" id="PS50110"/>
    </source>
</evidence>
<dbReference type="SUPFAM" id="SSF55785">
    <property type="entry name" value="PYP-like sensor domain (PAS domain)"/>
    <property type="match status" value="4"/>
</dbReference>
<reference evidence="13 14" key="1">
    <citation type="submission" date="2015-09" db="EMBL/GenBank/DDBJ databases">
        <title>Sorangium comparison.</title>
        <authorList>
            <person name="Zaburannyi N."/>
            <person name="Bunk B."/>
            <person name="Overmann J."/>
            <person name="Mueller R."/>
        </authorList>
    </citation>
    <scope>NUCLEOTIDE SEQUENCE [LARGE SCALE GENOMIC DNA]</scope>
    <source>
        <strain evidence="13 14">So ceGT47</strain>
    </source>
</reference>
<dbReference type="InterPro" id="IPR011006">
    <property type="entry name" value="CheY-like_superfamily"/>
</dbReference>
<dbReference type="GO" id="GO:0005886">
    <property type="term" value="C:plasma membrane"/>
    <property type="evidence" value="ECO:0007669"/>
    <property type="project" value="TreeGrafter"/>
</dbReference>
<dbReference type="FunFam" id="3.30.450.20:FF:000099">
    <property type="entry name" value="Sensory box sensor histidine kinase"/>
    <property type="match status" value="2"/>
</dbReference>
<dbReference type="InterPro" id="IPR013656">
    <property type="entry name" value="PAS_4"/>
</dbReference>
<feature type="domain" description="PAC" evidence="12">
    <location>
        <begin position="331"/>
        <end position="383"/>
    </location>
</feature>
<dbReference type="GO" id="GO:0009927">
    <property type="term" value="F:histidine phosphotransfer kinase activity"/>
    <property type="evidence" value="ECO:0007669"/>
    <property type="project" value="TreeGrafter"/>
</dbReference>
<dbReference type="AlphaFoldDB" id="A0A4P2PYG6"/>
<evidence type="ECO:0000313" key="14">
    <source>
        <dbReference type="Proteomes" id="UP000295781"/>
    </source>
</evidence>
<gene>
    <name evidence="13" type="ORF">SOCEGT47_021140</name>
</gene>
<dbReference type="SUPFAM" id="SSF47384">
    <property type="entry name" value="Homodimeric domain of signal transducing histidine kinase"/>
    <property type="match status" value="1"/>
</dbReference>
<dbReference type="Gene3D" id="3.30.565.10">
    <property type="entry name" value="Histidine kinase-like ATPase, C-terminal domain"/>
    <property type="match status" value="1"/>
</dbReference>
<feature type="domain" description="PAS" evidence="11">
    <location>
        <begin position="1"/>
        <end position="70"/>
    </location>
</feature>
<dbReference type="PANTHER" id="PTHR43047:SF72">
    <property type="entry name" value="OSMOSENSING HISTIDINE PROTEIN KINASE SLN1"/>
    <property type="match status" value="1"/>
</dbReference>
<dbReference type="Pfam" id="PF02518">
    <property type="entry name" value="HATPase_c"/>
    <property type="match status" value="1"/>
</dbReference>
<dbReference type="InterPro" id="IPR036890">
    <property type="entry name" value="HATPase_C_sf"/>
</dbReference>
<dbReference type="Pfam" id="PF00989">
    <property type="entry name" value="PAS"/>
    <property type="match status" value="1"/>
</dbReference>
<dbReference type="SMART" id="SM00091">
    <property type="entry name" value="PAS"/>
    <property type="match status" value="4"/>
</dbReference>
<dbReference type="Gene3D" id="3.30.450.20">
    <property type="entry name" value="PAS domain"/>
    <property type="match status" value="4"/>
</dbReference>
<dbReference type="SMART" id="SM00388">
    <property type="entry name" value="HisKA"/>
    <property type="match status" value="1"/>
</dbReference>
<dbReference type="SUPFAM" id="SSF55874">
    <property type="entry name" value="ATPase domain of HSP90 chaperone/DNA topoisomerase II/histidine kinase"/>
    <property type="match status" value="1"/>
</dbReference>
<dbReference type="Pfam" id="PF00512">
    <property type="entry name" value="HisKA"/>
    <property type="match status" value="1"/>
</dbReference>
<dbReference type="Pfam" id="PF08448">
    <property type="entry name" value="PAS_4"/>
    <property type="match status" value="2"/>
</dbReference>
<feature type="domain" description="Histidine kinase" evidence="9">
    <location>
        <begin position="521"/>
        <end position="740"/>
    </location>
</feature>